<sequence length="424" mass="46652">MDVESSAIAAIERLKLRCVENNTRWNVASAIVLSQGGSFETVAIGCGLKCLPFSAAVVAGDDAVKDAHAEVLCRRAFLRYLTQQLKHAAKGEKSIFSICSERDAQFPFVLNDGIAFHMYVSQSPCGDASTESLDSSQTSEERCVNEAKRRKFESSNIDKVQNDVDALQNKEKETLRKDHNIPLQFISAQSRGLVIRGRHDYTQKGVLRTKPGRVDSEMSLCMSCSDKMCKWNVLGFSGSLLSLLAAPVYIRTIVVGDWFDKDALDRALIGRAAGIKHLPSQFQLNAPQIRPSKVPYAFSKTSLESSKSTESLPTPSDVCLAWSKGFESKDALQQLSNNGRKQGHAKRKGVWMDSSRSQLCNKSLADAFIDLVKVMQTWDLSDGESESQHSNGRQDKCPSVLKLAQVDGFSCSDLKELGVEKGTI</sequence>
<dbReference type="PROSITE" id="PS50141">
    <property type="entry name" value="A_DEAMIN_EDITASE"/>
    <property type="match status" value="1"/>
</dbReference>
<dbReference type="Proteomes" id="UP000320333">
    <property type="component" value="Unassembled WGS sequence"/>
</dbReference>
<dbReference type="GO" id="GO:0008251">
    <property type="term" value="F:tRNA-specific adenosine deaminase activity"/>
    <property type="evidence" value="ECO:0007669"/>
    <property type="project" value="TreeGrafter"/>
</dbReference>
<dbReference type="GO" id="GO:0005737">
    <property type="term" value="C:cytoplasm"/>
    <property type="evidence" value="ECO:0007669"/>
    <property type="project" value="TreeGrafter"/>
</dbReference>
<dbReference type="GO" id="GO:0006382">
    <property type="term" value="P:adenosine to inosine editing"/>
    <property type="evidence" value="ECO:0007669"/>
    <property type="project" value="TreeGrafter"/>
</dbReference>
<evidence type="ECO:0000313" key="4">
    <source>
        <dbReference type="Proteomes" id="UP000320333"/>
    </source>
</evidence>
<dbReference type="InterPro" id="IPR002466">
    <property type="entry name" value="A_deamin"/>
</dbReference>
<name>A0A507FJR3_9FUNG</name>
<dbReference type="EMBL" id="QEAP01000086">
    <property type="protein sequence ID" value="TPX75307.1"/>
    <property type="molecule type" value="Genomic_DNA"/>
</dbReference>
<dbReference type="GO" id="GO:0005730">
    <property type="term" value="C:nucleolus"/>
    <property type="evidence" value="ECO:0007669"/>
    <property type="project" value="TreeGrafter"/>
</dbReference>
<comment type="caution">
    <text evidence="3">The sequence shown here is derived from an EMBL/GenBank/DDBJ whole genome shotgun (WGS) entry which is preliminary data.</text>
</comment>
<feature type="coiled-coil region" evidence="1">
    <location>
        <begin position="150"/>
        <end position="177"/>
    </location>
</feature>
<dbReference type="PANTHER" id="PTHR10910:SF62">
    <property type="entry name" value="AT07585P-RELATED"/>
    <property type="match status" value="1"/>
</dbReference>
<accession>A0A507FJR3</accession>
<evidence type="ECO:0000256" key="1">
    <source>
        <dbReference type="SAM" id="Coils"/>
    </source>
</evidence>
<evidence type="ECO:0000259" key="2">
    <source>
        <dbReference type="PROSITE" id="PS50141"/>
    </source>
</evidence>
<dbReference type="GO" id="GO:0003726">
    <property type="term" value="F:double-stranded RNA adenosine deaminase activity"/>
    <property type="evidence" value="ECO:0007669"/>
    <property type="project" value="TreeGrafter"/>
</dbReference>
<keyword evidence="4" id="KW-1185">Reference proteome</keyword>
<dbReference type="PANTHER" id="PTHR10910">
    <property type="entry name" value="EUKARYOTE SPECIFIC DSRNA BINDING PROTEIN"/>
    <property type="match status" value="1"/>
</dbReference>
<keyword evidence="1" id="KW-0175">Coiled coil</keyword>
<protein>
    <recommendedName>
        <fullName evidence="2">A to I editase domain-containing protein</fullName>
    </recommendedName>
</protein>
<dbReference type="GO" id="GO:0006396">
    <property type="term" value="P:RNA processing"/>
    <property type="evidence" value="ECO:0007669"/>
    <property type="project" value="InterPro"/>
</dbReference>
<feature type="domain" description="A to I editase" evidence="2">
    <location>
        <begin position="43"/>
        <end position="390"/>
    </location>
</feature>
<dbReference type="AlphaFoldDB" id="A0A507FJR3"/>
<proteinExistence type="predicted"/>
<dbReference type="STRING" id="246404.A0A507FJR3"/>
<gene>
    <name evidence="3" type="ORF">CcCBS67573_g03416</name>
</gene>
<dbReference type="SMART" id="SM00552">
    <property type="entry name" value="ADEAMc"/>
    <property type="match status" value="1"/>
</dbReference>
<evidence type="ECO:0000313" key="3">
    <source>
        <dbReference type="EMBL" id="TPX75307.1"/>
    </source>
</evidence>
<organism evidence="3 4">
    <name type="scientific">Chytriomyces confervae</name>
    <dbReference type="NCBI Taxonomy" id="246404"/>
    <lineage>
        <taxon>Eukaryota</taxon>
        <taxon>Fungi</taxon>
        <taxon>Fungi incertae sedis</taxon>
        <taxon>Chytridiomycota</taxon>
        <taxon>Chytridiomycota incertae sedis</taxon>
        <taxon>Chytridiomycetes</taxon>
        <taxon>Chytridiales</taxon>
        <taxon>Chytriomycetaceae</taxon>
        <taxon>Chytriomyces</taxon>
    </lineage>
</organism>
<dbReference type="OrthoDB" id="10268011at2759"/>
<dbReference type="Pfam" id="PF02137">
    <property type="entry name" value="A_deamin"/>
    <property type="match status" value="1"/>
</dbReference>
<reference evidence="3 4" key="1">
    <citation type="journal article" date="2019" name="Sci. Rep.">
        <title>Comparative genomics of chytrid fungi reveal insights into the obligate biotrophic and pathogenic lifestyle of Synchytrium endobioticum.</title>
        <authorList>
            <person name="van de Vossenberg B.T.L.H."/>
            <person name="Warris S."/>
            <person name="Nguyen H.D.T."/>
            <person name="van Gent-Pelzer M.P.E."/>
            <person name="Joly D.L."/>
            <person name="van de Geest H.C."/>
            <person name="Bonants P.J.M."/>
            <person name="Smith D.S."/>
            <person name="Levesque C.A."/>
            <person name="van der Lee T.A.J."/>
        </authorList>
    </citation>
    <scope>NUCLEOTIDE SEQUENCE [LARGE SCALE GENOMIC DNA]</scope>
    <source>
        <strain evidence="3 4">CBS 675.73</strain>
    </source>
</reference>
<dbReference type="GO" id="GO:0003725">
    <property type="term" value="F:double-stranded RNA binding"/>
    <property type="evidence" value="ECO:0007669"/>
    <property type="project" value="TreeGrafter"/>
</dbReference>